<evidence type="ECO:0000259" key="5">
    <source>
        <dbReference type="PROSITE" id="PS51007"/>
    </source>
</evidence>
<evidence type="ECO:0000313" key="6">
    <source>
        <dbReference type="EMBL" id="MBY5957696.1"/>
    </source>
</evidence>
<keyword evidence="2 4" id="KW-0479">Metal-binding</keyword>
<keyword evidence="3 4" id="KW-0408">Iron</keyword>
<comment type="caution">
    <text evidence="6">The sequence shown here is derived from an EMBL/GenBank/DDBJ whole genome shotgun (WGS) entry which is preliminary data.</text>
</comment>
<dbReference type="AlphaFoldDB" id="A0A953HT14"/>
<gene>
    <name evidence="6" type="ORF">KUV50_06120</name>
</gene>
<protein>
    <submittedName>
        <fullName evidence="6">Cytochrome c</fullName>
    </submittedName>
</protein>
<dbReference type="SUPFAM" id="SSF46626">
    <property type="entry name" value="Cytochrome c"/>
    <property type="match status" value="1"/>
</dbReference>
<name>A0A953HT14_9BACT</name>
<dbReference type="Proteomes" id="UP000753961">
    <property type="component" value="Unassembled WGS sequence"/>
</dbReference>
<keyword evidence="7" id="KW-1185">Reference proteome</keyword>
<evidence type="ECO:0000313" key="7">
    <source>
        <dbReference type="Proteomes" id="UP000753961"/>
    </source>
</evidence>
<proteinExistence type="predicted"/>
<dbReference type="RefSeq" id="WP_222579220.1">
    <property type="nucleotide sequence ID" value="NZ_JAHVHU010000006.1"/>
</dbReference>
<evidence type="ECO:0000256" key="2">
    <source>
        <dbReference type="ARBA" id="ARBA00022723"/>
    </source>
</evidence>
<organism evidence="6 7">
    <name type="scientific">Membranihabitans marinus</name>
    <dbReference type="NCBI Taxonomy" id="1227546"/>
    <lineage>
        <taxon>Bacteria</taxon>
        <taxon>Pseudomonadati</taxon>
        <taxon>Bacteroidota</taxon>
        <taxon>Saprospiria</taxon>
        <taxon>Saprospirales</taxon>
        <taxon>Saprospiraceae</taxon>
        <taxon>Membranihabitans</taxon>
    </lineage>
</organism>
<keyword evidence="1 4" id="KW-0349">Heme</keyword>
<dbReference type="InterPro" id="IPR036909">
    <property type="entry name" value="Cyt_c-like_dom_sf"/>
</dbReference>
<dbReference type="Gene3D" id="1.10.760.10">
    <property type="entry name" value="Cytochrome c-like domain"/>
    <property type="match status" value="1"/>
</dbReference>
<dbReference type="EMBL" id="JAHVHU010000006">
    <property type="protein sequence ID" value="MBY5957696.1"/>
    <property type="molecule type" value="Genomic_DNA"/>
</dbReference>
<evidence type="ECO:0000256" key="1">
    <source>
        <dbReference type="ARBA" id="ARBA00022617"/>
    </source>
</evidence>
<dbReference type="GO" id="GO:0009055">
    <property type="term" value="F:electron transfer activity"/>
    <property type="evidence" value="ECO:0007669"/>
    <property type="project" value="InterPro"/>
</dbReference>
<evidence type="ECO:0000256" key="3">
    <source>
        <dbReference type="ARBA" id="ARBA00023004"/>
    </source>
</evidence>
<reference evidence="6" key="1">
    <citation type="submission" date="2021-06" db="EMBL/GenBank/DDBJ databases">
        <title>44 bacteria genomes isolated from Dapeng, Shenzhen.</title>
        <authorList>
            <person name="Zheng W."/>
            <person name="Yu S."/>
            <person name="Huang Y."/>
        </authorList>
    </citation>
    <scope>NUCLEOTIDE SEQUENCE</scope>
    <source>
        <strain evidence="6">DP5N28-2</strain>
    </source>
</reference>
<accession>A0A953HT14</accession>
<dbReference type="InterPro" id="IPR009056">
    <property type="entry name" value="Cyt_c-like_dom"/>
</dbReference>
<sequence length="346" mass="39882">MRGWIYTGVFCFLIGMGAFYPETGMSRLSDEVSVADVVERLSGESNNFRPDMSIPGVSAATGRDLIFNGVADSSPSLLPPRRISKFFTCNACHNSTREDPDLSDINPDDRLQYAIENNLPYLPGSTFWGIVNRIEFYNDDYFKKYGQLVFATRENLREAVQLCATECSQGRLLEDWELESILAYFWELELTLEDIRLSPEETRLLDRALNQPQGQNVKNEALTMLQSKYPLRYSATFLPPPSTKNERMYVTGDPLKGEQLYKLSCQHCHYNQNFSYFLLDNTKMTFKYLYKHIPDYDKKSLYQAIRYGTPPMSGKHAYMPQYTKEKMSPGQINDLVTYIKREAGKF</sequence>
<dbReference type="GO" id="GO:0020037">
    <property type="term" value="F:heme binding"/>
    <property type="evidence" value="ECO:0007669"/>
    <property type="project" value="InterPro"/>
</dbReference>
<feature type="domain" description="Cytochrome c" evidence="5">
    <location>
        <begin position="252"/>
        <end position="343"/>
    </location>
</feature>
<dbReference type="Pfam" id="PF13442">
    <property type="entry name" value="Cytochrome_CBB3"/>
    <property type="match status" value="1"/>
</dbReference>
<dbReference type="GO" id="GO:0046872">
    <property type="term" value="F:metal ion binding"/>
    <property type="evidence" value="ECO:0007669"/>
    <property type="project" value="UniProtKB-KW"/>
</dbReference>
<dbReference type="PROSITE" id="PS51007">
    <property type="entry name" value="CYTC"/>
    <property type="match status" value="1"/>
</dbReference>
<evidence type="ECO:0000256" key="4">
    <source>
        <dbReference type="PROSITE-ProRule" id="PRU00433"/>
    </source>
</evidence>